<dbReference type="InterPro" id="IPR013087">
    <property type="entry name" value="Znf_C2H2_type"/>
</dbReference>
<evidence type="ECO:0000313" key="12">
    <source>
        <dbReference type="EMBL" id="KAJ4952758.1"/>
    </source>
</evidence>
<feature type="domain" description="C2H2-type" evidence="11">
    <location>
        <begin position="132"/>
        <end position="159"/>
    </location>
</feature>
<accession>A0A9Q0JWE5</accession>
<evidence type="ECO:0000256" key="3">
    <source>
        <dbReference type="ARBA" id="ARBA00022737"/>
    </source>
</evidence>
<dbReference type="InterPro" id="IPR058196">
    <property type="entry name" value="zf-C2H2_STOP1/2_C"/>
</dbReference>
<keyword evidence="7" id="KW-0804">Transcription</keyword>
<evidence type="ECO:0000256" key="2">
    <source>
        <dbReference type="ARBA" id="ARBA00022723"/>
    </source>
</evidence>
<feature type="region of interest" description="Disordered" evidence="10">
    <location>
        <begin position="285"/>
        <end position="310"/>
    </location>
</feature>
<dbReference type="Gene3D" id="3.30.160.60">
    <property type="entry name" value="Classic Zinc Finger"/>
    <property type="match status" value="2"/>
</dbReference>
<evidence type="ECO:0000256" key="6">
    <source>
        <dbReference type="ARBA" id="ARBA00023015"/>
    </source>
</evidence>
<dbReference type="InterPro" id="IPR036236">
    <property type="entry name" value="Znf_C2H2_sf"/>
</dbReference>
<keyword evidence="2" id="KW-0479">Metal-binding</keyword>
<dbReference type="Pfam" id="PF23115">
    <property type="entry name" value="zf-C2H2_STOP2_3rd"/>
    <property type="match status" value="1"/>
</dbReference>
<keyword evidence="5" id="KW-0862">Zinc</keyword>
<evidence type="ECO:0000256" key="4">
    <source>
        <dbReference type="ARBA" id="ARBA00022771"/>
    </source>
</evidence>
<dbReference type="PROSITE" id="PS00028">
    <property type="entry name" value="ZINC_FINGER_C2H2_1"/>
    <property type="match status" value="1"/>
</dbReference>
<evidence type="ECO:0000256" key="5">
    <source>
        <dbReference type="ARBA" id="ARBA00022833"/>
    </source>
</evidence>
<dbReference type="GO" id="GO:0010447">
    <property type="term" value="P:response to acidic pH"/>
    <property type="evidence" value="ECO:0007669"/>
    <property type="project" value="InterPro"/>
</dbReference>
<keyword evidence="8" id="KW-0539">Nucleus</keyword>
<dbReference type="SMART" id="SM00355">
    <property type="entry name" value="ZnF_C2H2"/>
    <property type="match status" value="4"/>
</dbReference>
<proteinExistence type="predicted"/>
<dbReference type="InterPro" id="IPR044300">
    <property type="entry name" value="STOP1/2"/>
</dbReference>
<dbReference type="GO" id="GO:0010044">
    <property type="term" value="P:response to aluminum ion"/>
    <property type="evidence" value="ECO:0007669"/>
    <property type="project" value="InterPro"/>
</dbReference>
<evidence type="ECO:0000256" key="8">
    <source>
        <dbReference type="ARBA" id="ARBA00023242"/>
    </source>
</evidence>
<comment type="subcellular location">
    <subcellularLocation>
        <location evidence="1">Nucleus</location>
    </subcellularLocation>
</comment>
<dbReference type="AlphaFoldDB" id="A0A9Q0JWE5"/>
<keyword evidence="13" id="KW-1185">Reference proteome</keyword>
<dbReference type="Pfam" id="PF23118">
    <property type="entry name" value="zf-C2H2_STOP2_C"/>
    <property type="match status" value="1"/>
</dbReference>
<evidence type="ECO:0000313" key="13">
    <source>
        <dbReference type="Proteomes" id="UP001141806"/>
    </source>
</evidence>
<dbReference type="PANTHER" id="PTHR46352:SF14">
    <property type="entry name" value="PROTEIN SENSITIVE TO PROTON RHIZOTOXICITY 2-LIKE"/>
    <property type="match status" value="1"/>
</dbReference>
<dbReference type="Proteomes" id="UP001141806">
    <property type="component" value="Unassembled WGS sequence"/>
</dbReference>
<evidence type="ECO:0000256" key="1">
    <source>
        <dbReference type="ARBA" id="ARBA00004123"/>
    </source>
</evidence>
<dbReference type="SUPFAM" id="SSF57667">
    <property type="entry name" value="beta-beta-alpha zinc fingers"/>
    <property type="match status" value="1"/>
</dbReference>
<name>A0A9Q0JWE5_9MAGN</name>
<dbReference type="Pfam" id="PF00096">
    <property type="entry name" value="zf-C2H2"/>
    <property type="match status" value="1"/>
</dbReference>
<comment type="caution">
    <text evidence="12">The sequence shown here is derived from an EMBL/GenBank/DDBJ whole genome shotgun (WGS) entry which is preliminary data.</text>
</comment>
<evidence type="ECO:0000256" key="9">
    <source>
        <dbReference type="PROSITE-ProRule" id="PRU00042"/>
    </source>
</evidence>
<dbReference type="InterPro" id="IPR059161">
    <property type="entry name" value="Znf-C2H2_STOP1/2_3rd"/>
</dbReference>
<dbReference type="GO" id="GO:0008270">
    <property type="term" value="F:zinc ion binding"/>
    <property type="evidence" value="ECO:0007669"/>
    <property type="project" value="UniProtKB-KW"/>
</dbReference>
<reference evidence="12" key="1">
    <citation type="journal article" date="2023" name="Plant J.">
        <title>The genome of the king protea, Protea cynaroides.</title>
        <authorList>
            <person name="Chang J."/>
            <person name="Duong T.A."/>
            <person name="Schoeman C."/>
            <person name="Ma X."/>
            <person name="Roodt D."/>
            <person name="Barker N."/>
            <person name="Li Z."/>
            <person name="Van de Peer Y."/>
            <person name="Mizrachi E."/>
        </authorList>
    </citation>
    <scope>NUCLEOTIDE SEQUENCE</scope>
    <source>
        <tissue evidence="12">Young leaves</tissue>
    </source>
</reference>
<protein>
    <recommendedName>
        <fullName evidence="11">C2H2-type domain-containing protein</fullName>
    </recommendedName>
</protein>
<gene>
    <name evidence="12" type="ORF">NE237_029590</name>
</gene>
<keyword evidence="6" id="KW-0805">Transcription regulation</keyword>
<dbReference type="EMBL" id="JAMYWD010000012">
    <property type="protein sequence ID" value="KAJ4952758.1"/>
    <property type="molecule type" value="Genomic_DNA"/>
</dbReference>
<keyword evidence="4 9" id="KW-0863">Zinc-finger</keyword>
<dbReference type="OrthoDB" id="8113227at2759"/>
<dbReference type="PROSITE" id="PS50157">
    <property type="entry name" value="ZINC_FINGER_C2H2_2"/>
    <property type="match status" value="1"/>
</dbReference>
<keyword evidence="3" id="KW-0677">Repeat</keyword>
<dbReference type="PANTHER" id="PTHR46352">
    <property type="entry name" value="PROTEIN SENSITIVE TO PROTON RHIZOTOXICITY 1"/>
    <property type="match status" value="1"/>
</dbReference>
<evidence type="ECO:0000256" key="7">
    <source>
        <dbReference type="ARBA" id="ARBA00023163"/>
    </source>
</evidence>
<evidence type="ECO:0000256" key="10">
    <source>
        <dbReference type="SAM" id="MobiDB-lite"/>
    </source>
</evidence>
<organism evidence="12 13">
    <name type="scientific">Protea cynaroides</name>
    <dbReference type="NCBI Taxonomy" id="273540"/>
    <lineage>
        <taxon>Eukaryota</taxon>
        <taxon>Viridiplantae</taxon>
        <taxon>Streptophyta</taxon>
        <taxon>Embryophyta</taxon>
        <taxon>Tracheophyta</taxon>
        <taxon>Spermatophyta</taxon>
        <taxon>Magnoliopsida</taxon>
        <taxon>Proteales</taxon>
        <taxon>Proteaceae</taxon>
        <taxon>Protea</taxon>
    </lineage>
</organism>
<feature type="compositionally biased region" description="Acidic residues" evidence="10">
    <location>
        <begin position="290"/>
        <end position="300"/>
    </location>
</feature>
<evidence type="ECO:0000259" key="11">
    <source>
        <dbReference type="PROSITE" id="PS50157"/>
    </source>
</evidence>
<sequence>MDSPLSSSIPFSTKISPENDAITDPHLLLMNLSMIQQRVDSLQQFLYENVQRNTLIGQDQMDLVSDEIASAIQEVILNGEALLNCYQQDDPKPPQPAIEISEKKQRVKDEIDDDDYDLVELDEVELLAVKIHRCEICGKGFKRDANLRMHKRAHGNQYKTLEALTRLNREEIGFLRKKSRFCCPFIGCNRNKSHIAFKPLKSAICLKNHFKRSHCPKLFSCNRCNKKSFSVVADLKSHQKHCGKLKWRCSCGWSFPRKDKLFGHMAQFEGHMPVFVADEDAKKRIRKEAEDEEDDEDEIEEVKPNPNYSRNDEMVLDGMLQFESFGGVIGGQQCLSSNTLSSGDSVSISVSAMDEFQGIWW</sequence>